<evidence type="ECO:0000259" key="3">
    <source>
        <dbReference type="PROSITE" id="PS50250"/>
    </source>
</evidence>
<dbReference type="Pfam" id="PF01399">
    <property type="entry name" value="PCI"/>
    <property type="match status" value="1"/>
</dbReference>
<evidence type="ECO:0000256" key="2">
    <source>
        <dbReference type="ARBA" id="ARBA00073854"/>
    </source>
</evidence>
<dbReference type="PROSITE" id="PS50250">
    <property type="entry name" value="PCI"/>
    <property type="match status" value="1"/>
</dbReference>
<sequence>MDAIIQEFWKGRERKKPDGQCIATTLSTTVDPERLRRFVNSANAQSIKPQIQDRIRYDLSGRRCNCSKDEADGWGNIYEAFWKAASEIVVIQDGRGKSSWSTVYEAWKDVVLNVSRGFTNYNFERWALPVLEATARDLRILALKADDERNNTNTEDTPSFGDDFDLEGEKHQKLEDCARQLNRLFTLCLNDRAELERSRKWSIYYIINLLFKTYFRLNKASLSRNLIKALLAYRGDMPELTQFKVSEVVTFQYFQGVLEFLEENYVKAEDHLTEAFFMCHRDCIGNKERILTYLIPCHLLTSHSLPSDKLLAPFPKLQSLFGPLSTAIKHGNLKAFDEALQECEDEFVQRRIYLTLERGRDIALRNLLRRVFLAGGLEEGKNGGEPIRRTRVPVSEFQAAVSLVSGEAVDADEVECLLANMIYKNLMKGYIAHDRGIVVLSKAGAFPGTKV</sequence>
<evidence type="ECO:0000313" key="5">
    <source>
        <dbReference type="Proteomes" id="UP001201980"/>
    </source>
</evidence>
<reference evidence="4" key="1">
    <citation type="submission" date="2022-07" db="EMBL/GenBank/DDBJ databases">
        <title>Draft genome sequence of Zalerion maritima ATCC 34329, a (micro)plastics degrading marine fungus.</title>
        <authorList>
            <person name="Paco A."/>
            <person name="Goncalves M.F.M."/>
            <person name="Rocha-Santos T.A.P."/>
            <person name="Alves A."/>
        </authorList>
    </citation>
    <scope>NUCLEOTIDE SEQUENCE</scope>
    <source>
        <strain evidence="4">ATCC 34329</strain>
    </source>
</reference>
<accession>A0AAD5RWR1</accession>
<gene>
    <name evidence="4" type="ORF">MKZ38_003880</name>
</gene>
<name>A0AAD5RWR1_9PEZI</name>
<keyword evidence="5" id="KW-1185">Reference proteome</keyword>
<dbReference type="SMART" id="SM00753">
    <property type="entry name" value="PAM"/>
    <property type="match status" value="1"/>
</dbReference>
<evidence type="ECO:0000256" key="1">
    <source>
        <dbReference type="ARBA" id="ARBA00025771"/>
    </source>
</evidence>
<dbReference type="InterPro" id="IPR045114">
    <property type="entry name" value="Csn12-like"/>
</dbReference>
<dbReference type="Proteomes" id="UP001201980">
    <property type="component" value="Unassembled WGS sequence"/>
</dbReference>
<dbReference type="InterPro" id="IPR000717">
    <property type="entry name" value="PCI_dom"/>
</dbReference>
<dbReference type="GO" id="GO:0003723">
    <property type="term" value="F:RNA binding"/>
    <property type="evidence" value="ECO:0007669"/>
    <property type="project" value="InterPro"/>
</dbReference>
<organism evidence="4 5">
    <name type="scientific">Zalerion maritima</name>
    <dbReference type="NCBI Taxonomy" id="339359"/>
    <lineage>
        <taxon>Eukaryota</taxon>
        <taxon>Fungi</taxon>
        <taxon>Dikarya</taxon>
        <taxon>Ascomycota</taxon>
        <taxon>Pezizomycotina</taxon>
        <taxon>Sordariomycetes</taxon>
        <taxon>Lulworthiomycetidae</taxon>
        <taxon>Lulworthiales</taxon>
        <taxon>Lulworthiaceae</taxon>
        <taxon>Zalerion</taxon>
    </lineage>
</organism>
<comment type="caution">
    <text evidence="4">The sequence shown here is derived from an EMBL/GenBank/DDBJ whole genome shotgun (WGS) entry which is preliminary data.</text>
</comment>
<protein>
    <recommendedName>
        <fullName evidence="2">Protein CSN12 homolog</fullName>
    </recommendedName>
</protein>
<dbReference type="EMBL" id="JAKWBI020000022">
    <property type="protein sequence ID" value="KAJ2905872.1"/>
    <property type="molecule type" value="Genomic_DNA"/>
</dbReference>
<evidence type="ECO:0000313" key="4">
    <source>
        <dbReference type="EMBL" id="KAJ2905872.1"/>
    </source>
</evidence>
<dbReference type="GO" id="GO:0003690">
    <property type="term" value="F:double-stranded DNA binding"/>
    <property type="evidence" value="ECO:0007669"/>
    <property type="project" value="InterPro"/>
</dbReference>
<comment type="similarity">
    <text evidence="1">Belongs to the CSN12 family.</text>
</comment>
<feature type="domain" description="PCI" evidence="3">
    <location>
        <begin position="249"/>
        <end position="445"/>
    </location>
</feature>
<dbReference type="InterPro" id="IPR036388">
    <property type="entry name" value="WH-like_DNA-bd_sf"/>
</dbReference>
<dbReference type="FunFam" id="1.10.10.10:FF:000366">
    <property type="entry name" value="COP9 signalosome complex subunit"/>
    <property type="match status" value="1"/>
</dbReference>
<dbReference type="Gene3D" id="1.10.10.10">
    <property type="entry name" value="Winged helix-like DNA-binding domain superfamily/Winged helix DNA-binding domain"/>
    <property type="match status" value="1"/>
</dbReference>
<dbReference type="PANTHER" id="PTHR12732">
    <property type="entry name" value="UNCHARACTERIZED PROTEASOME COMPONENT REGION PCI-CONTAINING"/>
    <property type="match status" value="1"/>
</dbReference>
<proteinExistence type="inferred from homology"/>
<dbReference type="AlphaFoldDB" id="A0AAD5RWR1"/>
<dbReference type="PANTHER" id="PTHR12732:SF0">
    <property type="entry name" value="PCI DOMAIN-CONTAINING PROTEIN 2"/>
    <property type="match status" value="1"/>
</dbReference>